<dbReference type="STRING" id="1803665.GCA_001641335_01160"/>
<feature type="compositionally biased region" description="Basic and acidic residues" evidence="1">
    <location>
        <begin position="311"/>
        <end position="321"/>
    </location>
</feature>
<feature type="domain" description="SPOR" evidence="2">
    <location>
        <begin position="463"/>
        <end position="551"/>
    </location>
</feature>
<sequence length="551" mass="58346">MVEGRAAFPKGRIITMAERYHDRPFPSDDYGRGGDQHGKADSDPLAELARLIGQTDPFAAQGRPAAQPPAAPAQSYQDDDYRQDDYPQDYAEPAAPPPSGPPSWMRRANVQPQPTPAPEPDYPVSVSPVHPLHRYSAQPAAPQPDVHQAQAYQDHTYQGQAYQDQAYAPQDQGYQQQAHQEPYQQQAYQEPHQQPDPSRYDDALYGRLETGEQDFQRDPAYPDDPYAFQSDYPEADLDEPKKQRGGMMTVAAIVALAVVGTGAAFAYKTYVGSPRSGEPPIIKADNTPTKIVPAPSDSSAKVPDRMVTGDGSEKIVPREEAPVDVNARAGGPRVVFPPLNQNANPPAVASVSPSTVPPPSAGPVPSNGTLPNNSPRPIRTVAVKGDQTDSATPQSAAARQPAAAAAKPVAAPAPAAPAAPRNPPTSANASANQPLSLAPQSAPASEPPQRMAATNPTQIAPASSGGGGFIVQVSSQQSEDSAHASYRVLQSKYGSVLGSRSPVIKRVDLTDKGKGIVYRAFAGPYASAEEATQACNSLKSAGLPTCFIQRN</sequence>
<dbReference type="EMBL" id="VITK01000006">
    <property type="protein sequence ID" value="TWA97061.1"/>
    <property type="molecule type" value="Genomic_DNA"/>
</dbReference>
<feature type="region of interest" description="Disordered" evidence="1">
    <location>
        <begin position="279"/>
        <end position="476"/>
    </location>
</feature>
<proteinExistence type="predicted"/>
<dbReference type="PROSITE" id="PS51724">
    <property type="entry name" value="SPOR"/>
    <property type="match status" value="1"/>
</dbReference>
<feature type="compositionally biased region" description="Low complexity" evidence="1">
    <location>
        <begin position="342"/>
        <end position="354"/>
    </location>
</feature>
<evidence type="ECO:0000256" key="1">
    <source>
        <dbReference type="SAM" id="MobiDB-lite"/>
    </source>
</evidence>
<accession>A0A560DIX1</accession>
<dbReference type="Pfam" id="PF05036">
    <property type="entry name" value="SPOR"/>
    <property type="match status" value="1"/>
</dbReference>
<keyword evidence="4" id="KW-1185">Reference proteome</keyword>
<evidence type="ECO:0000313" key="4">
    <source>
        <dbReference type="Proteomes" id="UP000319949"/>
    </source>
</evidence>
<dbReference type="InterPro" id="IPR007730">
    <property type="entry name" value="SPOR-like_dom"/>
</dbReference>
<reference evidence="3 4" key="1">
    <citation type="submission" date="2019-06" db="EMBL/GenBank/DDBJ databases">
        <title>Genomic Encyclopedia of Type Strains, Phase IV (KMG-V): Genome sequencing to study the core and pangenomes of soil and plant-associated prokaryotes.</title>
        <authorList>
            <person name="Whitman W."/>
        </authorList>
    </citation>
    <scope>NUCLEOTIDE SEQUENCE [LARGE SCALE GENOMIC DNA]</scope>
    <source>
        <strain evidence="3 4">BR 510</strain>
    </source>
</reference>
<feature type="compositionally biased region" description="Low complexity" evidence="1">
    <location>
        <begin position="391"/>
        <end position="413"/>
    </location>
</feature>
<dbReference type="Proteomes" id="UP000319949">
    <property type="component" value="Unassembled WGS sequence"/>
</dbReference>
<comment type="caution">
    <text evidence="3">The sequence shown here is derived from an EMBL/GenBank/DDBJ whole genome shotgun (WGS) entry which is preliminary data.</text>
</comment>
<organism evidence="3 4">
    <name type="scientific">Bradyrhizobium stylosanthis</name>
    <dbReference type="NCBI Taxonomy" id="1803665"/>
    <lineage>
        <taxon>Bacteria</taxon>
        <taxon>Pseudomonadati</taxon>
        <taxon>Pseudomonadota</taxon>
        <taxon>Alphaproteobacteria</taxon>
        <taxon>Hyphomicrobiales</taxon>
        <taxon>Nitrobacteraceae</taxon>
        <taxon>Bradyrhizobium</taxon>
    </lineage>
</organism>
<feature type="region of interest" description="Disordered" evidence="1">
    <location>
        <begin position="1"/>
        <end position="241"/>
    </location>
</feature>
<feature type="compositionally biased region" description="Basic and acidic residues" evidence="1">
    <location>
        <begin position="18"/>
        <end position="42"/>
    </location>
</feature>
<gene>
    <name evidence="3" type="ORF">FBZ96_106112</name>
</gene>
<name>A0A560DIX1_9BRAD</name>
<dbReference type="SUPFAM" id="SSF110997">
    <property type="entry name" value="Sporulation related repeat"/>
    <property type="match status" value="1"/>
</dbReference>
<feature type="compositionally biased region" description="Low complexity" evidence="1">
    <location>
        <begin position="157"/>
        <end position="192"/>
    </location>
</feature>
<evidence type="ECO:0000259" key="2">
    <source>
        <dbReference type="PROSITE" id="PS51724"/>
    </source>
</evidence>
<dbReference type="Gene3D" id="3.30.70.1070">
    <property type="entry name" value="Sporulation related repeat"/>
    <property type="match status" value="1"/>
</dbReference>
<evidence type="ECO:0000313" key="3">
    <source>
        <dbReference type="EMBL" id="TWA97061.1"/>
    </source>
</evidence>
<feature type="compositionally biased region" description="Polar residues" evidence="1">
    <location>
        <begin position="452"/>
        <end position="461"/>
    </location>
</feature>
<dbReference type="InterPro" id="IPR036680">
    <property type="entry name" value="SPOR-like_sf"/>
</dbReference>
<feature type="compositionally biased region" description="Low complexity" evidence="1">
    <location>
        <begin position="424"/>
        <end position="449"/>
    </location>
</feature>
<feature type="compositionally biased region" description="Pro residues" evidence="1">
    <location>
        <begin position="414"/>
        <end position="423"/>
    </location>
</feature>
<protein>
    <submittedName>
        <fullName evidence="3">Sporulation related protein</fullName>
    </submittedName>
</protein>
<dbReference type="GO" id="GO:0042834">
    <property type="term" value="F:peptidoglycan binding"/>
    <property type="evidence" value="ECO:0007669"/>
    <property type="project" value="InterPro"/>
</dbReference>
<dbReference type="AlphaFoldDB" id="A0A560DIX1"/>